<dbReference type="PRINTS" id="PR01438">
    <property type="entry name" value="UNVRSLSTRESS"/>
</dbReference>
<name>A0A645C5V2_9ZZZZ</name>
<dbReference type="Pfam" id="PF00582">
    <property type="entry name" value="Usp"/>
    <property type="match status" value="1"/>
</dbReference>
<protein>
    <recommendedName>
        <fullName evidence="2">UspA domain-containing protein</fullName>
    </recommendedName>
</protein>
<dbReference type="EMBL" id="VSSQ01024698">
    <property type="protein sequence ID" value="MPM72361.1"/>
    <property type="molecule type" value="Genomic_DNA"/>
</dbReference>
<dbReference type="PANTHER" id="PTHR46268:SF6">
    <property type="entry name" value="UNIVERSAL STRESS PROTEIN UP12"/>
    <property type="match status" value="1"/>
</dbReference>
<dbReference type="SUPFAM" id="SSF52402">
    <property type="entry name" value="Adenine nucleotide alpha hydrolases-like"/>
    <property type="match status" value="1"/>
</dbReference>
<dbReference type="PANTHER" id="PTHR46268">
    <property type="entry name" value="STRESS RESPONSE PROTEIN NHAX"/>
    <property type="match status" value="1"/>
</dbReference>
<comment type="similarity">
    <text evidence="1">Belongs to the universal stress protein A family.</text>
</comment>
<comment type="caution">
    <text evidence="3">The sequence shown here is derived from an EMBL/GenBank/DDBJ whole genome shotgun (WGS) entry which is preliminary data.</text>
</comment>
<sequence length="372" mass="42370">MSNEFLILAIHTPVRAYTLKSILENSGIEVRLKKVEDETETESLYVMIRSADLSNALNIIEANRLFSYDDKFTHLTDDGRKRILVAVDFSKHSMKACQIAFSLAKDFNAKVKILHVYHSMYFPSQIPFADTLKETPEEGLLDKARRKMLDLCLDIDKKINSHEWPSVNYSYSLREGVVDEVTDSFTKEYKPSLVVMGTKGKDNNQTGMLGSIAADIIETIRVPVFAVPENSPINSLSDIKHIAFLTNTPKRDFSYFHPLVNVINKNPEVKITFVHINGIYGDKWGENEMVETCNSFNKLYPQVNAGYKLIDPTDVTLALDNFVKFIEEEKVNVISLAAQKRNLFSRMFLPGNSRKILFNIDTALFIMTKPHK</sequence>
<gene>
    <name evidence="3" type="ORF">SDC9_119334</name>
</gene>
<dbReference type="InterPro" id="IPR006015">
    <property type="entry name" value="Universal_stress_UspA"/>
</dbReference>
<accession>A0A645C5V2</accession>
<evidence type="ECO:0000256" key="1">
    <source>
        <dbReference type="ARBA" id="ARBA00008791"/>
    </source>
</evidence>
<dbReference type="AlphaFoldDB" id="A0A645C5V2"/>
<dbReference type="InterPro" id="IPR006016">
    <property type="entry name" value="UspA"/>
</dbReference>
<reference evidence="3" key="1">
    <citation type="submission" date="2019-08" db="EMBL/GenBank/DDBJ databases">
        <authorList>
            <person name="Kucharzyk K."/>
            <person name="Murdoch R.W."/>
            <person name="Higgins S."/>
            <person name="Loffler F."/>
        </authorList>
    </citation>
    <scope>NUCLEOTIDE SEQUENCE</scope>
</reference>
<dbReference type="InterPro" id="IPR014729">
    <property type="entry name" value="Rossmann-like_a/b/a_fold"/>
</dbReference>
<evidence type="ECO:0000259" key="2">
    <source>
        <dbReference type="Pfam" id="PF00582"/>
    </source>
</evidence>
<proteinExistence type="inferred from homology"/>
<dbReference type="CDD" id="cd00293">
    <property type="entry name" value="USP-like"/>
    <property type="match status" value="1"/>
</dbReference>
<organism evidence="3">
    <name type="scientific">bioreactor metagenome</name>
    <dbReference type="NCBI Taxonomy" id="1076179"/>
    <lineage>
        <taxon>unclassified sequences</taxon>
        <taxon>metagenomes</taxon>
        <taxon>ecological metagenomes</taxon>
    </lineage>
</organism>
<dbReference type="Gene3D" id="3.40.50.620">
    <property type="entry name" value="HUPs"/>
    <property type="match status" value="1"/>
</dbReference>
<feature type="domain" description="UspA" evidence="2">
    <location>
        <begin position="80"/>
        <end position="228"/>
    </location>
</feature>
<evidence type="ECO:0000313" key="3">
    <source>
        <dbReference type="EMBL" id="MPM72361.1"/>
    </source>
</evidence>